<organism evidence="2 3">
    <name type="scientific">Oculimacula yallundae</name>
    <dbReference type="NCBI Taxonomy" id="86028"/>
    <lineage>
        <taxon>Eukaryota</taxon>
        <taxon>Fungi</taxon>
        <taxon>Dikarya</taxon>
        <taxon>Ascomycota</taxon>
        <taxon>Pezizomycotina</taxon>
        <taxon>Leotiomycetes</taxon>
        <taxon>Helotiales</taxon>
        <taxon>Ploettnerulaceae</taxon>
        <taxon>Oculimacula</taxon>
    </lineage>
</organism>
<feature type="compositionally biased region" description="Pro residues" evidence="1">
    <location>
        <begin position="89"/>
        <end position="117"/>
    </location>
</feature>
<gene>
    <name evidence="2" type="ORF">VTL71DRAFT_15691</name>
</gene>
<evidence type="ECO:0000313" key="2">
    <source>
        <dbReference type="EMBL" id="KAL2069353.1"/>
    </source>
</evidence>
<dbReference type="PANTHER" id="PTHR42345">
    <property type="entry name" value="TPR_REGION DOMAIN-CONTAINING PROTEIN"/>
    <property type="match status" value="1"/>
</dbReference>
<feature type="region of interest" description="Disordered" evidence="1">
    <location>
        <begin position="930"/>
        <end position="955"/>
    </location>
</feature>
<sequence>MPSFSFLKNSRGEQRPSPLAAPHDSGVQLSNDSTEKAQWRQSKRVYFRSLLKIPNLSSESRANRRKSGQFAVSTTPQPPSPSKSSAPRVSPPISPMDKPLPPPPPITEEVEPPPPKLPVKLERIISPIDVPDLHRIFSGAPQFFARSEGHNTGAPHPSVAFPWDDELNIRDSPDHWKIHDEAWGCVTAWPHITVQGSRKPKAVEEHHERQRAHFQPRCRERPNMLSMQGLERGTVGFQAALEMGVADALEIPDEHLDSSPEYISEQRRIFLNGKDGLRPVTDSILIDQLLDVSEIYHEDPSKNQRQSVELYTQLFTMILFPPTRVTEHDDPYSLKVQIESLVQVLAAPTVWVDFSLVEWRIRLGQILWGASSDPATEDGISINNESTRDPGTERYWLLVQILLSCELLIRLDAISVNMEHGVEAVAPVEIHKFEQMATPSIKWSLILARAWLENIQLERPRPESVKEKKPAGWFTSAATAGPAAADGLQALTFHGRHQARQLSGLLHFARNIQWPDMNALTSKVASNGITISDSVQSTPIGTPLSMSTQRSSSYFARRPAMNRAMSLHRHVSSIIHPAGWLSNSYISGLILPGEGLSHFLISTLLENDPDAVSRLGEEANLYGGFIYRGKSFWSSACIIGRVLAARKGASECMGWIHSDVVPRGTREGWVDVDVELEKPIDPSQKSSKPRLWQKQNIEHDGHLIGGADFSSVLPGDFILPSDEAIQPTIQVTFESLDLFAATDSGHVTPTEADHDHPTPLSDTSRLSMIKTYSAMLRFSILSTGQESEVDVKEKKEINVSLNHDIHFVTAHPCIPSPHVGILTSAMSPRSPTSSSSTVLENGGCDGFTGHPLHKGFTYTKIPLSTLLFTPISTPFNKLLSPPTPPTSPLTDVNGIPSPTSLAQIQTQTQSSTHTTSSTIPKVLVIDCPSSSTGINEDSSSPASYSPITGTRGNEKRAHEYGSDADMLARALCAERGWNAVISRKGRGCLACAIREAGALGWRVVIRVG</sequence>
<protein>
    <submittedName>
        <fullName evidence="2">Uncharacterized protein</fullName>
    </submittedName>
</protein>
<dbReference type="PANTHER" id="PTHR42345:SF2">
    <property type="entry name" value="HELICASE-LIKE PROTEIN"/>
    <property type="match status" value="1"/>
</dbReference>
<feature type="region of interest" description="Disordered" evidence="1">
    <location>
        <begin position="1"/>
        <end position="41"/>
    </location>
</feature>
<feature type="region of interest" description="Disordered" evidence="1">
    <location>
        <begin position="879"/>
        <end position="902"/>
    </location>
</feature>
<comment type="caution">
    <text evidence="2">The sequence shown here is derived from an EMBL/GenBank/DDBJ whole genome shotgun (WGS) entry which is preliminary data.</text>
</comment>
<evidence type="ECO:0000313" key="3">
    <source>
        <dbReference type="Proteomes" id="UP001595075"/>
    </source>
</evidence>
<name>A0ABR4CJG4_9HELO</name>
<dbReference type="EMBL" id="JAZHXI010000008">
    <property type="protein sequence ID" value="KAL2069353.1"/>
    <property type="molecule type" value="Genomic_DNA"/>
</dbReference>
<dbReference type="Proteomes" id="UP001595075">
    <property type="component" value="Unassembled WGS sequence"/>
</dbReference>
<evidence type="ECO:0000256" key="1">
    <source>
        <dbReference type="SAM" id="MobiDB-lite"/>
    </source>
</evidence>
<accession>A0ABR4CJG4</accession>
<feature type="compositionally biased region" description="Polar residues" evidence="1">
    <location>
        <begin position="930"/>
        <end position="951"/>
    </location>
</feature>
<reference evidence="2 3" key="1">
    <citation type="journal article" date="2024" name="Commun. Biol.">
        <title>Comparative genomic analysis of thermophilic fungi reveals convergent evolutionary adaptations and gene losses.</title>
        <authorList>
            <person name="Steindorff A.S."/>
            <person name="Aguilar-Pontes M.V."/>
            <person name="Robinson A.J."/>
            <person name="Andreopoulos B."/>
            <person name="LaButti K."/>
            <person name="Kuo A."/>
            <person name="Mondo S."/>
            <person name="Riley R."/>
            <person name="Otillar R."/>
            <person name="Haridas S."/>
            <person name="Lipzen A."/>
            <person name="Grimwood J."/>
            <person name="Schmutz J."/>
            <person name="Clum A."/>
            <person name="Reid I.D."/>
            <person name="Moisan M.C."/>
            <person name="Butler G."/>
            <person name="Nguyen T.T.M."/>
            <person name="Dewar K."/>
            <person name="Conant G."/>
            <person name="Drula E."/>
            <person name="Henrissat B."/>
            <person name="Hansel C."/>
            <person name="Singer S."/>
            <person name="Hutchinson M.I."/>
            <person name="de Vries R.P."/>
            <person name="Natvig D.O."/>
            <person name="Powell A.J."/>
            <person name="Tsang A."/>
            <person name="Grigoriev I.V."/>
        </authorList>
    </citation>
    <scope>NUCLEOTIDE SEQUENCE [LARGE SCALE GENOMIC DNA]</scope>
    <source>
        <strain evidence="2 3">CBS 494.80</strain>
    </source>
</reference>
<feature type="region of interest" description="Disordered" evidence="1">
    <location>
        <begin position="56"/>
        <end position="118"/>
    </location>
</feature>
<keyword evidence="3" id="KW-1185">Reference proteome</keyword>
<proteinExistence type="predicted"/>